<dbReference type="Proteomes" id="UP000039324">
    <property type="component" value="Unassembled WGS sequence"/>
</dbReference>
<reference evidence="5 7" key="1">
    <citation type="submission" date="2015-02" db="EMBL/GenBank/DDBJ databases">
        <authorList>
            <person name="Chooi Y.-H."/>
        </authorList>
    </citation>
    <scope>NUCLEOTIDE SEQUENCE [LARGE SCALE GENOMIC DNA]</scope>
    <source>
        <strain evidence="5">E3</strain>
    </source>
</reference>
<keyword evidence="6" id="KW-0496">Mitochondrion</keyword>
<sequence>MVLEAVVICIDNSAWMRNGDYPPTRMSAQAEAVNYLGGVKTQANEENAVGVLTMAGKRIDVLATPCRDLGLIMSCVKSIKIGGQSNFVAGLKTAQLCLKNRPNKNQRQRIVMFVGSPIGASSKDLVKLGKQLKKNNVSVDVVNFGSENNENDNREILDAFLASVNSSDTSHLVNVPPGPHNLSDMIVSAIVTEGPGAGLPPGAFDEAGMDPELAMAIRMSLEEERQRVAAQSAAAAPEGASGAPAAADAMAVEDDEEAMIAQAIAMSMAAGDAEMTDANKSGTDDGAAVQQALSDPQFLQSLIGTLPEADQANLNVDDILNSMNSPSGQQNQQQQQPKDKNNANKGSQQPKK</sequence>
<organism evidence="5 7">
    <name type="scientific">Plasmodiophora brassicae</name>
    <name type="common">Clubroot disease agent</name>
    <dbReference type="NCBI Taxonomy" id="37360"/>
    <lineage>
        <taxon>Eukaryota</taxon>
        <taxon>Sar</taxon>
        <taxon>Rhizaria</taxon>
        <taxon>Endomyxa</taxon>
        <taxon>Phytomyxea</taxon>
        <taxon>Plasmodiophorida</taxon>
        <taxon>Plasmodiophoridae</taxon>
        <taxon>Plasmodiophora</taxon>
    </lineage>
</organism>
<dbReference type="EMBL" id="CDSF01000002">
    <property type="protein sequence ID" value="CEO94835.1"/>
    <property type="molecule type" value="Genomic_DNA"/>
</dbReference>
<dbReference type="EMBL" id="OVEO01000002">
    <property type="protein sequence ID" value="SPQ94167.1"/>
    <property type="molecule type" value="Genomic_DNA"/>
</dbReference>
<dbReference type="Pfam" id="PF13519">
    <property type="entry name" value="VWA_2"/>
    <property type="match status" value="1"/>
</dbReference>
<dbReference type="OMA" id="QMSMQDQ"/>
<dbReference type="PROSITE" id="PS50234">
    <property type="entry name" value="VWFA"/>
    <property type="match status" value="1"/>
</dbReference>
<dbReference type="Gene3D" id="3.40.50.410">
    <property type="entry name" value="von Willebrand factor, type A domain"/>
    <property type="match status" value="1"/>
</dbReference>
<protein>
    <recommendedName>
        <fullName evidence="4">VWFA domain-containing protein</fullName>
    </recommendedName>
</protein>
<name>A0A0G4IID0_PLABS</name>
<evidence type="ECO:0000256" key="1">
    <source>
        <dbReference type="ARBA" id="ARBA00005574"/>
    </source>
</evidence>
<evidence type="ECO:0000313" key="7">
    <source>
        <dbReference type="Proteomes" id="UP000039324"/>
    </source>
</evidence>
<dbReference type="Gene3D" id="1.10.287.3990">
    <property type="match status" value="1"/>
</dbReference>
<dbReference type="PANTHER" id="PTHR10223:SF0">
    <property type="entry name" value="26S PROTEASOME NON-ATPASE REGULATORY SUBUNIT 4"/>
    <property type="match status" value="1"/>
</dbReference>
<dbReference type="SMART" id="SM00327">
    <property type="entry name" value="VWA"/>
    <property type="match status" value="1"/>
</dbReference>
<dbReference type="GO" id="GO:0031593">
    <property type="term" value="F:polyubiquitin modification-dependent protein binding"/>
    <property type="evidence" value="ECO:0007669"/>
    <property type="project" value="TreeGrafter"/>
</dbReference>
<dbReference type="AlphaFoldDB" id="A0A0G4IID0"/>
<dbReference type="OrthoDB" id="1731724at2759"/>
<gene>
    <name evidence="5" type="ORF">PBRA_003648</name>
    <name evidence="6" type="ORF">PLBR_LOCUS1382</name>
</gene>
<dbReference type="InterPro" id="IPR003903">
    <property type="entry name" value="UIM_dom"/>
</dbReference>
<accession>A0A0G4IID0</accession>
<dbReference type="Pfam" id="PF02809">
    <property type="entry name" value="UIM"/>
    <property type="match status" value="2"/>
</dbReference>
<geneLocation type="mitochondrion" evidence="6"/>
<evidence type="ECO:0000313" key="6">
    <source>
        <dbReference type="EMBL" id="SPQ94167.1"/>
    </source>
</evidence>
<feature type="domain" description="VWFA" evidence="4">
    <location>
        <begin position="5"/>
        <end position="190"/>
    </location>
</feature>
<dbReference type="SMART" id="SM00726">
    <property type="entry name" value="UIM"/>
    <property type="match status" value="2"/>
</dbReference>
<keyword evidence="2" id="KW-0647">Proteasome</keyword>
<feature type="region of interest" description="Disordered" evidence="3">
    <location>
        <begin position="314"/>
        <end position="352"/>
    </location>
</feature>
<dbReference type="InterPro" id="IPR027040">
    <property type="entry name" value="PSMD4"/>
</dbReference>
<feature type="region of interest" description="Disordered" evidence="3">
    <location>
        <begin position="228"/>
        <end position="251"/>
    </location>
</feature>
<dbReference type="PROSITE" id="PS50330">
    <property type="entry name" value="UIM"/>
    <property type="match status" value="2"/>
</dbReference>
<evidence type="ECO:0000313" key="5">
    <source>
        <dbReference type="EMBL" id="CEO94835.1"/>
    </source>
</evidence>
<evidence type="ECO:0000313" key="8">
    <source>
        <dbReference type="Proteomes" id="UP000290189"/>
    </source>
</evidence>
<evidence type="ECO:0000259" key="4">
    <source>
        <dbReference type="PROSITE" id="PS50234"/>
    </source>
</evidence>
<evidence type="ECO:0000256" key="2">
    <source>
        <dbReference type="ARBA" id="ARBA00022942"/>
    </source>
</evidence>
<dbReference type="InterPro" id="IPR002035">
    <property type="entry name" value="VWF_A"/>
</dbReference>
<feature type="compositionally biased region" description="Low complexity" evidence="3">
    <location>
        <begin position="228"/>
        <end position="250"/>
    </location>
</feature>
<dbReference type="GO" id="GO:0005829">
    <property type="term" value="C:cytosol"/>
    <property type="evidence" value="ECO:0007669"/>
    <property type="project" value="TreeGrafter"/>
</dbReference>
<dbReference type="STRING" id="37360.A0A0G4IID0"/>
<keyword evidence="7" id="KW-1185">Reference proteome</keyword>
<dbReference type="SUPFAM" id="SSF53300">
    <property type="entry name" value="vWA-like"/>
    <property type="match status" value="1"/>
</dbReference>
<dbReference type="GO" id="GO:0005634">
    <property type="term" value="C:nucleus"/>
    <property type="evidence" value="ECO:0007669"/>
    <property type="project" value="TreeGrafter"/>
</dbReference>
<feature type="compositionally biased region" description="Polar residues" evidence="3">
    <location>
        <begin position="343"/>
        <end position="352"/>
    </location>
</feature>
<comment type="similarity">
    <text evidence="1">Belongs to the proteasome subunit S5A family.</text>
</comment>
<dbReference type="InterPro" id="IPR036465">
    <property type="entry name" value="vWFA_dom_sf"/>
</dbReference>
<dbReference type="FunFam" id="3.40.50.410:FF:000005">
    <property type="entry name" value="26S proteasome non-ATPase regulatory subunit 4"/>
    <property type="match status" value="1"/>
</dbReference>
<proteinExistence type="inferred from homology"/>
<dbReference type="Proteomes" id="UP000290189">
    <property type="component" value="Unassembled WGS sequence"/>
</dbReference>
<dbReference type="GO" id="GO:0008540">
    <property type="term" value="C:proteasome regulatory particle, base subcomplex"/>
    <property type="evidence" value="ECO:0007669"/>
    <property type="project" value="TreeGrafter"/>
</dbReference>
<reference evidence="6 8" key="2">
    <citation type="submission" date="2018-03" db="EMBL/GenBank/DDBJ databases">
        <authorList>
            <person name="Fogelqvist J."/>
        </authorList>
    </citation>
    <scope>NUCLEOTIDE SEQUENCE [LARGE SCALE GENOMIC DNA]</scope>
</reference>
<evidence type="ECO:0000256" key="3">
    <source>
        <dbReference type="SAM" id="MobiDB-lite"/>
    </source>
</evidence>
<dbReference type="GO" id="GO:0043161">
    <property type="term" value="P:proteasome-mediated ubiquitin-dependent protein catabolic process"/>
    <property type="evidence" value="ECO:0007669"/>
    <property type="project" value="TreeGrafter"/>
</dbReference>
<dbReference type="PANTHER" id="PTHR10223">
    <property type="entry name" value="26S PROTEASOME NON-ATPASE REGULATORY SUBUNIT 4"/>
    <property type="match status" value="1"/>
</dbReference>